<reference evidence="1 2" key="1">
    <citation type="submission" date="2019-04" db="EMBL/GenBank/DDBJ databases">
        <title>Streptomyces oryziradicis sp. nov., a novel actinomycete isolated from rhizosphere soil of rice (Oryza sativa L.).</title>
        <authorList>
            <person name="Li C."/>
        </authorList>
    </citation>
    <scope>NUCLEOTIDE SEQUENCE [LARGE SCALE GENOMIC DNA]</scope>
    <source>
        <strain evidence="1 2">NEAU-C40</strain>
    </source>
</reference>
<dbReference type="SUPFAM" id="SSF48452">
    <property type="entry name" value="TPR-like"/>
    <property type="match status" value="1"/>
</dbReference>
<dbReference type="Gene3D" id="1.25.40.10">
    <property type="entry name" value="Tetratricopeptide repeat domain"/>
    <property type="match status" value="1"/>
</dbReference>
<keyword evidence="1" id="KW-0675">Receptor</keyword>
<proteinExistence type="predicted"/>
<dbReference type="AlphaFoldDB" id="A0A4U0SSG8"/>
<dbReference type="InterPro" id="IPR011990">
    <property type="entry name" value="TPR-like_helical_dom_sf"/>
</dbReference>
<evidence type="ECO:0000313" key="1">
    <source>
        <dbReference type="EMBL" id="TKA11087.1"/>
    </source>
</evidence>
<dbReference type="OrthoDB" id="3654490at2"/>
<dbReference type="EMBL" id="SUMC01000010">
    <property type="protein sequence ID" value="TKA11087.1"/>
    <property type="molecule type" value="Genomic_DNA"/>
</dbReference>
<dbReference type="Proteomes" id="UP000305778">
    <property type="component" value="Unassembled WGS sequence"/>
</dbReference>
<dbReference type="RefSeq" id="WP_136723961.1">
    <property type="nucleotide sequence ID" value="NZ_SUMC01000010.1"/>
</dbReference>
<keyword evidence="2" id="KW-1185">Reference proteome</keyword>
<dbReference type="Gene3D" id="3.40.50.10140">
    <property type="entry name" value="Toll/interleukin-1 receptor homology (TIR) domain"/>
    <property type="match status" value="1"/>
</dbReference>
<organism evidence="1 2">
    <name type="scientific">Actinacidiphila oryziradicis</name>
    <dbReference type="NCBI Taxonomy" id="2571141"/>
    <lineage>
        <taxon>Bacteria</taxon>
        <taxon>Bacillati</taxon>
        <taxon>Actinomycetota</taxon>
        <taxon>Actinomycetes</taxon>
        <taxon>Kitasatosporales</taxon>
        <taxon>Streptomycetaceae</taxon>
        <taxon>Actinacidiphila</taxon>
    </lineage>
</organism>
<dbReference type="InterPro" id="IPR027417">
    <property type="entry name" value="P-loop_NTPase"/>
</dbReference>
<comment type="caution">
    <text evidence="1">The sequence shown here is derived from an EMBL/GenBank/DDBJ whole genome shotgun (WGS) entry which is preliminary data.</text>
</comment>
<dbReference type="InterPro" id="IPR035897">
    <property type="entry name" value="Toll_tir_struct_dom_sf"/>
</dbReference>
<dbReference type="SUPFAM" id="SSF52540">
    <property type="entry name" value="P-loop containing nucleoside triphosphate hydrolases"/>
    <property type="match status" value="1"/>
</dbReference>
<accession>A0A4U0SSG8</accession>
<name>A0A4U0SSG8_9ACTN</name>
<gene>
    <name evidence="1" type="ORF">FCI23_14185</name>
</gene>
<protein>
    <submittedName>
        <fullName evidence="1">Toll/interleukin-1 receptor domain-containing protein</fullName>
    </submittedName>
</protein>
<evidence type="ECO:0000313" key="2">
    <source>
        <dbReference type="Proteomes" id="UP000305778"/>
    </source>
</evidence>
<sequence>MPGIFLSYRNIERSYAPMLVDRELSRRFGPENVFQAGRSNLPAVHFPTEIDRRVDECDLLIALIDRPWVGEDLHLLREPGDWVRREIARALGQGKRVLPVLLDGAEMPRTAELPADIAPLTRNIALRMRPRTVDTDLLRLIGEVERLVPELVLVTLMDSAPPKNVGGPALLRAEHQVLPFRHRGELDLLAEWCSAPAGPPVKLVVGALGAGKTRLGLRLAAQVRGSGRPGGLLSVTAPAECLDRLGEIGSPCLVVLDDAEARPVQVRAALRSLAVAPEAPARLLLLARSGGDWLDDLRDDADDAVADLVDSIVPLSLAPLRPAEGDFATACGAFARHLGLPLPSLPSDRPETPTLLELQAAALTHVLSPDTPLDRPLRRILGLERAYWRKAGTAFGLPVSSDRVLAEVMATVTLFGAASEPEADGLLTSLRAFRGGPVHAIDSCRDLLRTVLPGPAPLNPLQPEQLAQEFVAEFLDSDYRLADLLDGVSDEQARRALRNLGRCLERHPRISGPVEDFLAAAPGRLLPLALTVLPSVPQPRLLVSAMSGALGRTPQGELPAVVDALPLRSDALARFAVDATERALGARDADAGDFTTARLARRLSVRLTYLGERPSDAVEAARSAVRALTALTVRESAHVESVAAGSGPGSVNAELAEAHAALALALDLDPSSRDEAVAVGETAVTQYRALPGGDRHGAALATALHNQSIRLRRVRAMPAALAAATEARQLVEPLHAERPTRFRSLYADVLDNLSIVTHLTGHPEEAERLGRETLALRRALAAARPDAYRSQLAGTLFNLGLLFTENERKGAEARQLWDESLSIYDALSVRRPGHYDEPRDRVRAHLDRRKADHDD</sequence>